<organism evidence="2 3">
    <name type="scientific">Dethiosulfatarculus sandiegensis</name>
    <dbReference type="NCBI Taxonomy" id="1429043"/>
    <lineage>
        <taxon>Bacteria</taxon>
        <taxon>Pseudomonadati</taxon>
        <taxon>Thermodesulfobacteriota</taxon>
        <taxon>Desulfarculia</taxon>
        <taxon>Desulfarculales</taxon>
        <taxon>Desulfarculaceae</taxon>
        <taxon>Dethiosulfatarculus</taxon>
    </lineage>
</organism>
<feature type="transmembrane region" description="Helical" evidence="1">
    <location>
        <begin position="74"/>
        <end position="101"/>
    </location>
</feature>
<accession>A0A0D2HPX7</accession>
<keyword evidence="1" id="KW-0472">Membrane</keyword>
<proteinExistence type="predicted"/>
<dbReference type="STRING" id="1429043.X474_18765"/>
<dbReference type="OrthoDB" id="5465259at2"/>
<dbReference type="EMBL" id="AZAC01000030">
    <property type="protein sequence ID" value="KIX12503.1"/>
    <property type="molecule type" value="Genomic_DNA"/>
</dbReference>
<dbReference type="InterPro" id="IPR021279">
    <property type="entry name" value="DUF2721"/>
</dbReference>
<reference evidence="2 3" key="1">
    <citation type="submission" date="2013-11" db="EMBL/GenBank/DDBJ databases">
        <title>Metagenomic analysis of a methanogenic consortium involved in long chain n-alkane degradation.</title>
        <authorList>
            <person name="Davidova I.A."/>
            <person name="Callaghan A.V."/>
            <person name="Wawrik B."/>
            <person name="Pruitt S."/>
            <person name="Marks C."/>
            <person name="Duncan K.E."/>
            <person name="Suflita J.M."/>
        </authorList>
    </citation>
    <scope>NUCLEOTIDE SEQUENCE [LARGE SCALE GENOMIC DNA]</scope>
    <source>
        <strain evidence="2 3">SPR</strain>
    </source>
</reference>
<dbReference type="RefSeq" id="WP_052515333.1">
    <property type="nucleotide sequence ID" value="NZ_AZAC01000030.1"/>
</dbReference>
<feature type="transmembrane region" description="Helical" evidence="1">
    <location>
        <begin position="12"/>
        <end position="33"/>
    </location>
</feature>
<evidence type="ECO:0000313" key="2">
    <source>
        <dbReference type="EMBL" id="KIX12503.1"/>
    </source>
</evidence>
<protein>
    <recommendedName>
        <fullName evidence="4">DUF2721 domain-containing protein</fullName>
    </recommendedName>
</protein>
<gene>
    <name evidence="2" type="ORF">X474_18765</name>
</gene>
<dbReference type="Pfam" id="PF11026">
    <property type="entry name" value="DUF2721"/>
    <property type="match status" value="1"/>
</dbReference>
<name>A0A0D2HPX7_9BACT</name>
<keyword evidence="1" id="KW-1133">Transmembrane helix</keyword>
<comment type="caution">
    <text evidence="2">The sequence shown here is derived from an EMBL/GenBank/DDBJ whole genome shotgun (WGS) entry which is preliminary data.</text>
</comment>
<sequence length="152" mass="16876">MNIMAIEELMPVLQACVAPCVVISGVGLLLLAMTNRLARPIDRVRVLCRQISEAKEGEKDYLAEQIKIFLRRAAFLRTAIGMSVASIFFVAVMILLLFVTFVFDVRVNGALEILFGVSIICLVTSLAYLLADVFLTLRSLQNETRKRAGIEL</sequence>
<keyword evidence="1" id="KW-0812">Transmembrane</keyword>
<feature type="transmembrane region" description="Helical" evidence="1">
    <location>
        <begin position="113"/>
        <end position="137"/>
    </location>
</feature>
<keyword evidence="3" id="KW-1185">Reference proteome</keyword>
<dbReference type="AlphaFoldDB" id="A0A0D2HPX7"/>
<dbReference type="InParanoid" id="A0A0D2HPX7"/>
<dbReference type="Proteomes" id="UP000032233">
    <property type="component" value="Unassembled WGS sequence"/>
</dbReference>
<evidence type="ECO:0000256" key="1">
    <source>
        <dbReference type="SAM" id="Phobius"/>
    </source>
</evidence>
<evidence type="ECO:0000313" key="3">
    <source>
        <dbReference type="Proteomes" id="UP000032233"/>
    </source>
</evidence>
<evidence type="ECO:0008006" key="4">
    <source>
        <dbReference type="Google" id="ProtNLM"/>
    </source>
</evidence>